<dbReference type="Proteomes" id="UP000823775">
    <property type="component" value="Unassembled WGS sequence"/>
</dbReference>
<keyword evidence="3" id="KW-1185">Reference proteome</keyword>
<proteinExistence type="predicted"/>
<dbReference type="PANTHER" id="PTHR35750">
    <property type="entry name" value="PHOSPHOLIPID HYDROPEROXIDE GLUTATHIONE PEROXIDASE"/>
    <property type="match status" value="1"/>
</dbReference>
<organism evidence="2 3">
    <name type="scientific">Datura stramonium</name>
    <name type="common">Jimsonweed</name>
    <name type="synonym">Common thornapple</name>
    <dbReference type="NCBI Taxonomy" id="4076"/>
    <lineage>
        <taxon>Eukaryota</taxon>
        <taxon>Viridiplantae</taxon>
        <taxon>Streptophyta</taxon>
        <taxon>Embryophyta</taxon>
        <taxon>Tracheophyta</taxon>
        <taxon>Spermatophyta</taxon>
        <taxon>Magnoliopsida</taxon>
        <taxon>eudicotyledons</taxon>
        <taxon>Gunneridae</taxon>
        <taxon>Pentapetalae</taxon>
        <taxon>asterids</taxon>
        <taxon>lamiids</taxon>
        <taxon>Solanales</taxon>
        <taxon>Solanaceae</taxon>
        <taxon>Solanoideae</taxon>
        <taxon>Datureae</taxon>
        <taxon>Datura</taxon>
    </lineage>
</organism>
<evidence type="ECO:0000256" key="1">
    <source>
        <dbReference type="SAM" id="MobiDB-lite"/>
    </source>
</evidence>
<dbReference type="EMBL" id="JACEIK010002596">
    <property type="protein sequence ID" value="MCD9637996.1"/>
    <property type="molecule type" value="Genomic_DNA"/>
</dbReference>
<feature type="region of interest" description="Disordered" evidence="1">
    <location>
        <begin position="92"/>
        <end position="112"/>
    </location>
</feature>
<gene>
    <name evidence="2" type="ORF">HAX54_021604</name>
</gene>
<name>A0ABS8UVD2_DATST</name>
<sequence length="280" mass="31525">MSKKGEGVRVESKKKREIRKKLTVGADDEQWIQEALRTYLNRYGGCAEQQRHRLEVRRSGRAVMWLTGFGGQKWNGVMSLYVEKRWIPRNGSVKSSLGARGERNSAAPDPRPEIVQNAKPVASMEEAKRKVNVVMGIFRKLAGFLGFSKDEGQEVRDVEEDNTAPHNNVPRRGFSVPVQVAVSRDLPGPILVPCNTGAGGLQGLRWYAKRLRVDEDGDVADEFLNEIPSDTPSSTEENHRKFPRFELKYSTKPAKVTSQALSAAGKIKYRVEYQGKLEWI</sequence>
<dbReference type="PANTHER" id="PTHR35750:SF1">
    <property type="entry name" value="PHOSPHOLIPID HYDROPEROXIDE GLUTATHIONE PEROXIDASE"/>
    <property type="match status" value="1"/>
</dbReference>
<accession>A0ABS8UVD2</accession>
<evidence type="ECO:0000313" key="3">
    <source>
        <dbReference type="Proteomes" id="UP000823775"/>
    </source>
</evidence>
<evidence type="ECO:0000313" key="2">
    <source>
        <dbReference type="EMBL" id="MCD9637996.1"/>
    </source>
</evidence>
<reference evidence="2 3" key="1">
    <citation type="journal article" date="2021" name="BMC Genomics">
        <title>Datura genome reveals duplications of psychoactive alkaloid biosynthetic genes and high mutation rate following tissue culture.</title>
        <authorList>
            <person name="Rajewski A."/>
            <person name="Carter-House D."/>
            <person name="Stajich J."/>
            <person name="Litt A."/>
        </authorList>
    </citation>
    <scope>NUCLEOTIDE SEQUENCE [LARGE SCALE GENOMIC DNA]</scope>
    <source>
        <strain evidence="2">AR-01</strain>
    </source>
</reference>
<comment type="caution">
    <text evidence="2">The sequence shown here is derived from an EMBL/GenBank/DDBJ whole genome shotgun (WGS) entry which is preliminary data.</text>
</comment>
<protein>
    <submittedName>
        <fullName evidence="2">Uncharacterized protein</fullName>
    </submittedName>
</protein>